<dbReference type="Proteomes" id="UP001388673">
    <property type="component" value="Unassembled WGS sequence"/>
</dbReference>
<feature type="region of interest" description="Disordered" evidence="1">
    <location>
        <begin position="241"/>
        <end position="278"/>
    </location>
</feature>
<dbReference type="KEGG" id="kne:92177754"/>
<accession>A0AAW0Z7A3</accession>
<feature type="compositionally biased region" description="Polar residues" evidence="1">
    <location>
        <begin position="66"/>
        <end position="80"/>
    </location>
</feature>
<keyword evidence="3" id="KW-1185">Reference proteome</keyword>
<protein>
    <submittedName>
        <fullName evidence="2">Uncharacterized protein</fullName>
    </submittedName>
</protein>
<reference evidence="2 3" key="1">
    <citation type="journal article" date="2024" name="bioRxiv">
        <title>Comparative genomics of Cryptococcus and Kwoniella reveals pathogenesis evolution and contrasting karyotype dynamics via intercentromeric recombination or chromosome fusion.</title>
        <authorList>
            <person name="Coelho M.A."/>
            <person name="David-Palma M."/>
            <person name="Shea T."/>
            <person name="Bowers K."/>
            <person name="McGinley-Smith S."/>
            <person name="Mohammad A.W."/>
            <person name="Gnirke A."/>
            <person name="Yurkov A.M."/>
            <person name="Nowrousian M."/>
            <person name="Sun S."/>
            <person name="Cuomo C.A."/>
            <person name="Heitman J."/>
        </authorList>
    </citation>
    <scope>NUCLEOTIDE SEQUENCE [LARGE SCALE GENOMIC DNA]</scope>
    <source>
        <strain evidence="2 3">CBS 13917</strain>
    </source>
</reference>
<dbReference type="AlphaFoldDB" id="A0AAW0Z7A3"/>
<feature type="region of interest" description="Disordered" evidence="1">
    <location>
        <begin position="14"/>
        <end position="114"/>
    </location>
</feature>
<feature type="compositionally biased region" description="Low complexity" evidence="1">
    <location>
        <begin position="24"/>
        <end position="36"/>
    </location>
</feature>
<evidence type="ECO:0000313" key="3">
    <source>
        <dbReference type="Proteomes" id="UP001388673"/>
    </source>
</evidence>
<gene>
    <name evidence="2" type="ORF">IAR55_000494</name>
</gene>
<evidence type="ECO:0000256" key="1">
    <source>
        <dbReference type="SAM" id="MobiDB-lite"/>
    </source>
</evidence>
<dbReference type="RefSeq" id="XP_066806172.1">
    <property type="nucleotide sequence ID" value="XM_066943630.1"/>
</dbReference>
<evidence type="ECO:0000313" key="2">
    <source>
        <dbReference type="EMBL" id="KAK8869926.1"/>
    </source>
</evidence>
<organism evidence="2 3">
    <name type="scientific">Kwoniella newhampshirensis</name>
    <dbReference type="NCBI Taxonomy" id="1651941"/>
    <lineage>
        <taxon>Eukaryota</taxon>
        <taxon>Fungi</taxon>
        <taxon>Dikarya</taxon>
        <taxon>Basidiomycota</taxon>
        <taxon>Agaricomycotina</taxon>
        <taxon>Tremellomycetes</taxon>
        <taxon>Tremellales</taxon>
        <taxon>Cryptococcaceae</taxon>
        <taxon>Kwoniella</taxon>
    </lineage>
</organism>
<feature type="region of interest" description="Disordered" evidence="1">
    <location>
        <begin position="203"/>
        <end position="225"/>
    </location>
</feature>
<feature type="compositionally biased region" description="Polar residues" evidence="1">
    <location>
        <begin position="88"/>
        <end position="105"/>
    </location>
</feature>
<sequence length="404" mass="43465">MPVTKKKGAIFAIYADSPDRSDPSHLLPSTSSSSCIRPPPPPQHRSMKGGSSSASSPSTTKRTQRKALSSLQPKPLSSASTTTTTTTINHNHPNIIQSKSTISEQEITKSKTKSKSVLTVYSDDVNLVKPSTATSTTTGVSRTSRTKENKPAPLAQSVSQTLSVKRNRDLLSPLPIEVAPRRISSHEESDTVVEGVASAVAGGSLRSTNGQSPAKRNRTVSSPVNVQRSIQLSTMSATYDNATTDVDPIDKENVPPPTMEQEGSPATRTRSKTRHSSISQITLSPLRFTSTPQGRRRRAEDLVGDGRGTLTLKKGRELARIMDAEIFGMVSISAEAGAAEKGKKRGGLRERAVRPDGALVDVSEAYGADGVEPEGFRTQRVSRVEVEWFHSGKSYIDKGRPVQR</sequence>
<feature type="region of interest" description="Disordered" evidence="1">
    <location>
        <begin position="130"/>
        <end position="158"/>
    </location>
</feature>
<proteinExistence type="predicted"/>
<dbReference type="PROSITE" id="PS51257">
    <property type="entry name" value="PROKAR_LIPOPROTEIN"/>
    <property type="match status" value="1"/>
</dbReference>
<name>A0AAW0Z7A3_9TREE</name>
<feature type="compositionally biased region" description="Polar residues" evidence="1">
    <location>
        <begin position="205"/>
        <end position="225"/>
    </location>
</feature>
<comment type="caution">
    <text evidence="2">The sequence shown here is derived from an EMBL/GenBank/DDBJ whole genome shotgun (WGS) entry which is preliminary data.</text>
</comment>
<dbReference type="GeneID" id="92177754"/>
<dbReference type="EMBL" id="JBCAWK010000001">
    <property type="protein sequence ID" value="KAK8869926.1"/>
    <property type="molecule type" value="Genomic_DNA"/>
</dbReference>
<feature type="compositionally biased region" description="Low complexity" evidence="1">
    <location>
        <begin position="131"/>
        <end position="143"/>
    </location>
</feature>